<sequence>MELAALLCNHAEVQNNRLYLLGGGIDQTVVPAGRRGPWSVSLAIGLTIEVPWLETNKDHAVRIALLSADGKPVEVQANSTDPQPFGIDLWFNLSRPLHLETGASQNVALAVNLPSLPFEEMGSYFFVFSIDGTELRRLPYRLVRQQTVTVAADGPAGGGRVIPTVS</sequence>
<dbReference type="Proteomes" id="UP000240424">
    <property type="component" value="Unassembled WGS sequence"/>
</dbReference>
<accession>A0A2U3PEF8</accession>
<dbReference type="Pfam" id="PF22091">
    <property type="entry name" value="DUF6941"/>
    <property type="match status" value="1"/>
</dbReference>
<dbReference type="AlphaFoldDB" id="A0A2U3PEF8"/>
<dbReference type="STRING" id="1841861.GCA_900157365_02676"/>
<proteinExistence type="predicted"/>
<evidence type="ECO:0000313" key="1">
    <source>
        <dbReference type="EMBL" id="SPM42137.1"/>
    </source>
</evidence>
<keyword evidence="2" id="KW-1185">Reference proteome</keyword>
<dbReference type="InterPro" id="IPR054221">
    <property type="entry name" value="DUF6941"/>
</dbReference>
<dbReference type="EMBL" id="FUEZ01000004">
    <property type="protein sequence ID" value="SPM42137.1"/>
    <property type="molecule type" value="Genomic_DNA"/>
</dbReference>
<gene>
    <name evidence="1" type="ORF">MNAB215_4356</name>
</gene>
<dbReference type="RefSeq" id="WP_077080640.1">
    <property type="nucleotide sequence ID" value="NZ_FUEZ01000004.1"/>
</dbReference>
<dbReference type="OrthoDB" id="3526022at2"/>
<organism evidence="1 2">
    <name type="scientific">Mycobacterium numidiamassiliense</name>
    <dbReference type="NCBI Taxonomy" id="1841861"/>
    <lineage>
        <taxon>Bacteria</taxon>
        <taxon>Bacillati</taxon>
        <taxon>Actinomycetota</taxon>
        <taxon>Actinomycetes</taxon>
        <taxon>Mycobacteriales</taxon>
        <taxon>Mycobacteriaceae</taxon>
        <taxon>Mycobacterium</taxon>
    </lineage>
</organism>
<protein>
    <submittedName>
        <fullName evidence="1">Uncharacterized protein</fullName>
    </submittedName>
</protein>
<evidence type="ECO:0000313" key="2">
    <source>
        <dbReference type="Proteomes" id="UP000240424"/>
    </source>
</evidence>
<reference evidence="1 2" key="1">
    <citation type="submission" date="2017-01" db="EMBL/GenBank/DDBJ databases">
        <authorList>
            <consortium name="Urmite Genomes"/>
        </authorList>
    </citation>
    <scope>NUCLEOTIDE SEQUENCE [LARGE SCALE GENOMIC DNA]</scope>
    <source>
        <strain evidence="1 2">AB215</strain>
    </source>
</reference>
<name>A0A2U3PEF8_9MYCO</name>